<dbReference type="InterPro" id="IPR001447">
    <property type="entry name" value="Arylamine_N-AcTrfase"/>
</dbReference>
<comment type="similarity">
    <text evidence="1">Belongs to the arylamine N-acetyltransferase family.</text>
</comment>
<sequence>MFDVDKYLAVIGHTGPVNTDLATLRAVQKRHLMSIPFDNAVYGAVDRGMAIWDEVDIDGDAMFDTIVTGGRGGICYELNGLFRLLLQGLGFDYRIFAGAIRQVNGAFGPDLEHIFGCVLLDGETWLVDVGIGAPCYSEPLRVCDEEQEQYGVRYRMTEEDGYRVVYRRPANGDWQVLYRFRPQFRDIGEWHDPDPALVEFPPDLIAPGTFIRSRGTATGQLVLTGRRFLRLDNGHEEVRVLVKQPDLDAAVDLILNGRG</sequence>
<dbReference type="PANTHER" id="PTHR11786">
    <property type="entry name" value="N-HYDROXYARYLAMINE O-ACETYLTRANSFERASE"/>
    <property type="match status" value="1"/>
</dbReference>
<name>A0A894JQJ1_9ACTN</name>
<dbReference type="GO" id="GO:0016407">
    <property type="term" value="F:acetyltransferase activity"/>
    <property type="evidence" value="ECO:0007669"/>
    <property type="project" value="InterPro"/>
</dbReference>
<reference evidence="2" key="1">
    <citation type="submission" date="2020-03" db="EMBL/GenBank/DDBJ databases">
        <title>Three new polyketides from vasR2 gene over-expressed mutant strain of Verrucosispora sp. NS0172.</title>
        <authorList>
            <person name="Dai L."/>
            <person name="Li W."/>
            <person name="Wang H."/>
            <person name="Lu C."/>
        </authorList>
    </citation>
    <scope>NUCLEOTIDE SEQUENCE</scope>
    <source>
        <strain evidence="2">NS0172</strain>
    </source>
</reference>
<dbReference type="InterPro" id="IPR038765">
    <property type="entry name" value="Papain-like_cys_pep_sf"/>
</dbReference>
<dbReference type="Gene3D" id="3.30.2140.10">
    <property type="entry name" value="Arylamine N-acetyltransferase"/>
    <property type="match status" value="1"/>
</dbReference>
<evidence type="ECO:0000313" key="2">
    <source>
        <dbReference type="EMBL" id="QRV62344.1"/>
    </source>
</evidence>
<protein>
    <submittedName>
        <fullName evidence="2">Amide synthase</fullName>
    </submittedName>
</protein>
<accession>A0A894JQJ1</accession>
<organism evidence="2">
    <name type="scientific">Verrucosispora sp</name>
    <dbReference type="NCBI Taxonomy" id="1871626"/>
    <lineage>
        <taxon>Bacteria</taxon>
        <taxon>Bacillati</taxon>
        <taxon>Actinomycetota</taxon>
        <taxon>Actinomycetes</taxon>
        <taxon>Micromonosporales</taxon>
        <taxon>Micromonosporaceae</taxon>
        <taxon>Micromonospora</taxon>
    </lineage>
</organism>
<dbReference type="Gene3D" id="2.40.128.150">
    <property type="entry name" value="Cysteine proteinases"/>
    <property type="match status" value="1"/>
</dbReference>
<evidence type="ECO:0000256" key="1">
    <source>
        <dbReference type="ARBA" id="ARBA00006547"/>
    </source>
</evidence>
<dbReference type="PANTHER" id="PTHR11786:SF0">
    <property type="entry name" value="ARYLAMINE N-ACETYLTRANSFERASE 4-RELATED"/>
    <property type="match status" value="1"/>
</dbReference>
<proteinExistence type="inferred from homology"/>
<dbReference type="EMBL" id="MT227162">
    <property type="protein sequence ID" value="QRV62344.1"/>
    <property type="molecule type" value="Genomic_DNA"/>
</dbReference>
<dbReference type="Pfam" id="PF00797">
    <property type="entry name" value="Acetyltransf_2"/>
    <property type="match status" value="1"/>
</dbReference>
<gene>
    <name evidence="2" type="primary">vasD</name>
</gene>
<dbReference type="SUPFAM" id="SSF54001">
    <property type="entry name" value="Cysteine proteinases"/>
    <property type="match status" value="1"/>
</dbReference>
<dbReference type="AlphaFoldDB" id="A0A894JQJ1"/>